<evidence type="ECO:0000256" key="1">
    <source>
        <dbReference type="SAM" id="MobiDB-lite"/>
    </source>
</evidence>
<dbReference type="InterPro" id="IPR036779">
    <property type="entry name" value="LysM_dom_sf"/>
</dbReference>
<comment type="caution">
    <text evidence="3">The sequence shown here is derived from an EMBL/GenBank/DDBJ whole genome shotgun (WGS) entry which is preliminary data.</text>
</comment>
<feature type="domain" description="LysM" evidence="2">
    <location>
        <begin position="214"/>
        <end position="258"/>
    </location>
</feature>
<evidence type="ECO:0000313" key="3">
    <source>
        <dbReference type="EMBL" id="RFU35794.1"/>
    </source>
</evidence>
<evidence type="ECO:0000313" key="4">
    <source>
        <dbReference type="Proteomes" id="UP000258309"/>
    </source>
</evidence>
<feature type="non-terminal residue" evidence="3">
    <location>
        <position position="354"/>
    </location>
</feature>
<dbReference type="InterPro" id="IPR018392">
    <property type="entry name" value="LysM"/>
</dbReference>
<name>A0A3E2HR04_SCYLI</name>
<reference evidence="3 4" key="1">
    <citation type="submission" date="2018-05" db="EMBL/GenBank/DDBJ databases">
        <title>Draft genome sequence of Scytalidium lignicola DSM 105466, a ubiquitous saprotrophic fungus.</title>
        <authorList>
            <person name="Buettner E."/>
            <person name="Gebauer A.M."/>
            <person name="Hofrichter M."/>
            <person name="Liers C."/>
            <person name="Kellner H."/>
        </authorList>
    </citation>
    <scope>NUCLEOTIDE SEQUENCE [LARGE SCALE GENOMIC DNA]</scope>
    <source>
        <strain evidence="3 4">DSM 105466</strain>
    </source>
</reference>
<evidence type="ECO:0000259" key="2">
    <source>
        <dbReference type="PROSITE" id="PS51782"/>
    </source>
</evidence>
<protein>
    <recommendedName>
        <fullName evidence="2">LysM domain-containing protein</fullName>
    </recommendedName>
</protein>
<feature type="compositionally biased region" description="Polar residues" evidence="1">
    <location>
        <begin position="98"/>
        <end position="119"/>
    </location>
</feature>
<sequence>MPKAAHKSSKRKTEHSGMSRSGSVKTAAPSDSVAESRGSNSSVVENSGQYIQGKRNWPSSHSSWEMLNAGKSTTRDENLYTIGTYSNAMTPLDRWRNETQQQSPWNNINSVVTQNQNGNHSREGKEASSWSNEAENGSPFCQISITPSPLPQGLRDPPIYAPSSSSTIQVQPTHDPSSYTEELPSYSSLSQLPPSSLLPEKSGNPKTLPADDVLHFLDHENDTLTSLSLRYGVPISELRRANGITSDHLLLARRTVIIPGSHYKGGVSLSPRPVEGEEEERRKGIIRRWMVACKVSDYDIALLYLEQFDYNLEAAIDAYIDDERWEREHPLVGSVRGKSGKRHNIGRTRFLGQK</sequence>
<dbReference type="EMBL" id="NCSJ02000005">
    <property type="protein sequence ID" value="RFU35794.1"/>
    <property type="molecule type" value="Genomic_DNA"/>
</dbReference>
<feature type="compositionally biased region" description="Polar residues" evidence="1">
    <location>
        <begin position="128"/>
        <end position="147"/>
    </location>
</feature>
<feature type="region of interest" description="Disordered" evidence="1">
    <location>
        <begin position="1"/>
        <end position="62"/>
    </location>
</feature>
<dbReference type="PANTHER" id="PTHR20932">
    <property type="entry name" value="LYSM AND PUTATIVE PEPTIDOGLYCAN-BINDING DOMAIN-CONTAINING PROTEIN"/>
    <property type="match status" value="1"/>
</dbReference>
<feature type="compositionally biased region" description="Basic residues" evidence="1">
    <location>
        <begin position="1"/>
        <end position="13"/>
    </location>
</feature>
<feature type="compositionally biased region" description="Low complexity" evidence="1">
    <location>
        <begin position="183"/>
        <end position="199"/>
    </location>
</feature>
<proteinExistence type="predicted"/>
<feature type="region of interest" description="Disordered" evidence="1">
    <location>
        <begin position="97"/>
        <end position="205"/>
    </location>
</feature>
<dbReference type="Proteomes" id="UP000258309">
    <property type="component" value="Unassembled WGS sequence"/>
</dbReference>
<dbReference type="InterPro" id="IPR045030">
    <property type="entry name" value="LYSM1-4"/>
</dbReference>
<feature type="compositionally biased region" description="Polar residues" evidence="1">
    <location>
        <begin position="37"/>
        <end position="50"/>
    </location>
</feature>
<dbReference type="PROSITE" id="PS51782">
    <property type="entry name" value="LYSM"/>
    <property type="match status" value="1"/>
</dbReference>
<dbReference type="OrthoDB" id="2107166at2759"/>
<feature type="non-terminal residue" evidence="3">
    <location>
        <position position="1"/>
    </location>
</feature>
<dbReference type="CDD" id="cd00118">
    <property type="entry name" value="LysM"/>
    <property type="match status" value="1"/>
</dbReference>
<dbReference type="AlphaFoldDB" id="A0A3E2HR04"/>
<organism evidence="3 4">
    <name type="scientific">Scytalidium lignicola</name>
    <name type="common">Hyphomycete</name>
    <dbReference type="NCBI Taxonomy" id="5539"/>
    <lineage>
        <taxon>Eukaryota</taxon>
        <taxon>Fungi</taxon>
        <taxon>Dikarya</taxon>
        <taxon>Ascomycota</taxon>
        <taxon>Pezizomycotina</taxon>
        <taxon>Leotiomycetes</taxon>
        <taxon>Leotiomycetes incertae sedis</taxon>
        <taxon>Scytalidium</taxon>
    </lineage>
</organism>
<dbReference type="Gene3D" id="3.10.350.10">
    <property type="entry name" value="LysM domain"/>
    <property type="match status" value="1"/>
</dbReference>
<dbReference type="PANTHER" id="PTHR20932:SF31">
    <property type="entry name" value="RING-TYPE DOMAIN-CONTAINING PROTEIN"/>
    <property type="match status" value="1"/>
</dbReference>
<keyword evidence="4" id="KW-1185">Reference proteome</keyword>
<dbReference type="Pfam" id="PF01476">
    <property type="entry name" value="LysM"/>
    <property type="match status" value="1"/>
</dbReference>
<feature type="compositionally biased region" description="Polar residues" evidence="1">
    <location>
        <begin position="162"/>
        <end position="180"/>
    </location>
</feature>
<gene>
    <name evidence="3" type="ORF">B7463_g615</name>
</gene>
<accession>A0A3E2HR04</accession>